<accession>A0A6P4IS38</accession>
<feature type="region of interest" description="Disordered" evidence="1">
    <location>
        <begin position="1"/>
        <end position="75"/>
    </location>
</feature>
<evidence type="ECO:0000256" key="1">
    <source>
        <dbReference type="SAM" id="MobiDB-lite"/>
    </source>
</evidence>
<dbReference type="GeneID" id="108081230"/>
<protein>
    <submittedName>
        <fullName evidence="3">Uncharacterized protein</fullName>
    </submittedName>
</protein>
<feature type="compositionally biased region" description="Acidic residues" evidence="1">
    <location>
        <begin position="53"/>
        <end position="63"/>
    </location>
</feature>
<dbReference type="OrthoDB" id="7858117at2759"/>
<gene>
    <name evidence="3" type="primary">LOC108081230</name>
</gene>
<name>A0A6P4IS38_DROKI</name>
<organism evidence="2 3">
    <name type="scientific">Drosophila kikkawai</name>
    <name type="common">Fruit fly</name>
    <dbReference type="NCBI Taxonomy" id="30033"/>
    <lineage>
        <taxon>Eukaryota</taxon>
        <taxon>Metazoa</taxon>
        <taxon>Ecdysozoa</taxon>
        <taxon>Arthropoda</taxon>
        <taxon>Hexapoda</taxon>
        <taxon>Insecta</taxon>
        <taxon>Pterygota</taxon>
        <taxon>Neoptera</taxon>
        <taxon>Endopterygota</taxon>
        <taxon>Diptera</taxon>
        <taxon>Brachycera</taxon>
        <taxon>Muscomorpha</taxon>
        <taxon>Ephydroidea</taxon>
        <taxon>Drosophilidae</taxon>
        <taxon>Drosophila</taxon>
        <taxon>Sophophora</taxon>
    </lineage>
</organism>
<dbReference type="AlphaFoldDB" id="A0A6P4IS38"/>
<keyword evidence="2" id="KW-1185">Reference proteome</keyword>
<evidence type="ECO:0000313" key="3">
    <source>
        <dbReference type="RefSeq" id="XP_017031797.1"/>
    </source>
</evidence>
<dbReference type="RefSeq" id="XP_017031797.1">
    <property type="nucleotide sequence ID" value="XM_017176308.3"/>
</dbReference>
<evidence type="ECO:0000313" key="2">
    <source>
        <dbReference type="Proteomes" id="UP001652661"/>
    </source>
</evidence>
<sequence>MAYKSLCLELETPSSPETPSVALPPPTSVATLRASATEFVPQVPQASDRVPTESEDEQEDYSEEDRYNVERTTLSAPKPASYGLRFYNSHYEPENGSDSHSVEAEKRRRFSYRTPKFRPNLGSTGRVPKVETTFLPSAKPPNELASGQPHFKGPYMPLLQHRIANADAYGLIRGPNERSSMMLDDMVKQLARLDHCPFNLNTLFRSRGPQNPTS</sequence>
<proteinExistence type="predicted"/>
<reference evidence="3" key="1">
    <citation type="submission" date="2025-08" db="UniProtKB">
        <authorList>
            <consortium name="RefSeq"/>
        </authorList>
    </citation>
    <scope>IDENTIFICATION</scope>
    <source>
        <strain evidence="3">14028-0561.14</strain>
        <tissue evidence="3">Whole fly</tissue>
    </source>
</reference>
<dbReference type="Proteomes" id="UP001652661">
    <property type="component" value="Chromosome 3R"/>
</dbReference>